<dbReference type="AlphaFoldDB" id="A0A6N7VMM5"/>
<evidence type="ECO:0000259" key="1">
    <source>
        <dbReference type="Pfam" id="PF04230"/>
    </source>
</evidence>
<comment type="caution">
    <text evidence="2">The sequence shown here is derived from an EMBL/GenBank/DDBJ whole genome shotgun (WGS) entry which is preliminary data.</text>
</comment>
<accession>A0A6N7VMM5</accession>
<reference evidence="2 3" key="1">
    <citation type="submission" date="2019-08" db="EMBL/GenBank/DDBJ databases">
        <title>In-depth cultivation of the pig gut microbiome towards novel bacterial diversity and tailored functional studies.</title>
        <authorList>
            <person name="Wylensek D."/>
            <person name="Hitch T.C.A."/>
            <person name="Clavel T."/>
        </authorList>
    </citation>
    <scope>NUCLEOTIDE SEQUENCE [LARGE SCALE GENOMIC DNA]</scope>
    <source>
        <strain evidence="2 3">WCA-389-WT-5B</strain>
    </source>
</reference>
<evidence type="ECO:0000313" key="3">
    <source>
        <dbReference type="Proteomes" id="UP000441455"/>
    </source>
</evidence>
<dbReference type="EMBL" id="VULN01000017">
    <property type="protein sequence ID" value="MSS82954.1"/>
    <property type="molecule type" value="Genomic_DNA"/>
</dbReference>
<gene>
    <name evidence="2" type="ORF">FX155_10170</name>
</gene>
<feature type="domain" description="Polysaccharide pyruvyl transferase" evidence="1">
    <location>
        <begin position="18"/>
        <end position="241"/>
    </location>
</feature>
<keyword evidence="2" id="KW-0808">Transferase</keyword>
<protein>
    <submittedName>
        <fullName evidence="2">Polysaccharide pyruvyl transferase family protein</fullName>
    </submittedName>
</protein>
<evidence type="ECO:0000313" key="2">
    <source>
        <dbReference type="EMBL" id="MSS82954.1"/>
    </source>
</evidence>
<dbReference type="OrthoDB" id="430408at2"/>
<sequence length="302" mass="35836">MCELSLPAIQVNYKKFQDFYTNRFNRTREKYTAENFDDIMENEQLNGFVCGSDTIFCIDEFDFDDGYYANYPCMKNGYSVAYAASFGDSHFKEADYDILNQRIKNFKAIGLREQEMVPYIRKHTDVAVQRVLDPTLLLPVKVYDEKLTVPRLIKDKYILYYSRRYNPKMESYVEKMAQEHHWKIVEISLRAVNAKKHQMFYEAGVEEFLSLVKNAEFVITNSYHGMIFSIQYKRPFAIFSREQCDTKNKELLQLLGLYDRLNSYDRDLVEVPIDYDKVHSIIESEREESLEFLKKEIEGFSN</sequence>
<dbReference type="Proteomes" id="UP000441455">
    <property type="component" value="Unassembled WGS sequence"/>
</dbReference>
<dbReference type="GO" id="GO:0016740">
    <property type="term" value="F:transferase activity"/>
    <property type="evidence" value="ECO:0007669"/>
    <property type="project" value="UniProtKB-KW"/>
</dbReference>
<name>A0A6N7VMM5_ACIFE</name>
<dbReference type="InterPro" id="IPR007345">
    <property type="entry name" value="Polysacch_pyruvyl_Trfase"/>
</dbReference>
<proteinExistence type="predicted"/>
<organism evidence="2 3">
    <name type="scientific">Acidaminococcus fermentans</name>
    <dbReference type="NCBI Taxonomy" id="905"/>
    <lineage>
        <taxon>Bacteria</taxon>
        <taxon>Bacillati</taxon>
        <taxon>Bacillota</taxon>
        <taxon>Negativicutes</taxon>
        <taxon>Acidaminococcales</taxon>
        <taxon>Acidaminococcaceae</taxon>
        <taxon>Acidaminococcus</taxon>
    </lineage>
</organism>
<dbReference type="Pfam" id="PF04230">
    <property type="entry name" value="PS_pyruv_trans"/>
    <property type="match status" value="1"/>
</dbReference>